<gene>
    <name evidence="2" type="ORF">F2P81_009468</name>
</gene>
<evidence type="ECO:0000313" key="2">
    <source>
        <dbReference type="EMBL" id="KAF0038984.1"/>
    </source>
</evidence>
<dbReference type="EMBL" id="VEVO01000008">
    <property type="protein sequence ID" value="KAF0038984.1"/>
    <property type="molecule type" value="Genomic_DNA"/>
</dbReference>
<name>A0A6A4T718_SCOMX</name>
<organism evidence="2 3">
    <name type="scientific">Scophthalmus maximus</name>
    <name type="common">Turbot</name>
    <name type="synonym">Psetta maxima</name>
    <dbReference type="NCBI Taxonomy" id="52904"/>
    <lineage>
        <taxon>Eukaryota</taxon>
        <taxon>Metazoa</taxon>
        <taxon>Chordata</taxon>
        <taxon>Craniata</taxon>
        <taxon>Vertebrata</taxon>
        <taxon>Euteleostomi</taxon>
        <taxon>Actinopterygii</taxon>
        <taxon>Neopterygii</taxon>
        <taxon>Teleostei</taxon>
        <taxon>Neoteleostei</taxon>
        <taxon>Acanthomorphata</taxon>
        <taxon>Carangaria</taxon>
        <taxon>Pleuronectiformes</taxon>
        <taxon>Pleuronectoidei</taxon>
        <taxon>Scophthalmidae</taxon>
        <taxon>Scophthalmus</taxon>
    </lineage>
</organism>
<evidence type="ECO:0000256" key="1">
    <source>
        <dbReference type="SAM" id="MobiDB-lite"/>
    </source>
</evidence>
<sequence>MCSIALFSLSAARNLVRQVLWTLLKADDEQDELQTKIPPTNSSIGTAYSVSDWLVLVAFDVRKLTTRTKILFQEKRSSSGSNDSSAAVPVCASPPTSVGQDAAGDRDAGSSITTTLG</sequence>
<evidence type="ECO:0000313" key="3">
    <source>
        <dbReference type="Proteomes" id="UP000438429"/>
    </source>
</evidence>
<protein>
    <submittedName>
        <fullName evidence="2">Uncharacterized protein</fullName>
    </submittedName>
</protein>
<feature type="region of interest" description="Disordered" evidence="1">
    <location>
        <begin position="75"/>
        <end position="117"/>
    </location>
</feature>
<reference evidence="2 3" key="1">
    <citation type="submission" date="2019-06" db="EMBL/GenBank/DDBJ databases">
        <title>Draft genomes of female and male turbot (Scophthalmus maximus).</title>
        <authorList>
            <person name="Xu H."/>
            <person name="Xu X.-W."/>
            <person name="Shao C."/>
            <person name="Chen S."/>
        </authorList>
    </citation>
    <scope>NUCLEOTIDE SEQUENCE [LARGE SCALE GENOMIC DNA]</scope>
    <source>
        <strain evidence="2">Ysfricsl-2016a</strain>
        <tissue evidence="2">Blood</tissue>
    </source>
</reference>
<comment type="caution">
    <text evidence="2">The sequence shown here is derived from an EMBL/GenBank/DDBJ whole genome shotgun (WGS) entry which is preliminary data.</text>
</comment>
<dbReference type="AlphaFoldDB" id="A0A6A4T718"/>
<dbReference type="Proteomes" id="UP000438429">
    <property type="component" value="Unassembled WGS sequence"/>
</dbReference>
<accession>A0A6A4T718</accession>
<proteinExistence type="predicted"/>